<evidence type="ECO:0000256" key="1">
    <source>
        <dbReference type="SAM" id="Phobius"/>
    </source>
</evidence>
<dbReference type="HOGENOM" id="CLU_073138_0_0_1"/>
<proteinExistence type="predicted"/>
<dbReference type="InParanoid" id="K5XCP3"/>
<dbReference type="Proteomes" id="UP000008370">
    <property type="component" value="Unassembled WGS sequence"/>
</dbReference>
<feature type="transmembrane region" description="Helical" evidence="1">
    <location>
        <begin position="100"/>
        <end position="122"/>
    </location>
</feature>
<dbReference type="KEGG" id="pco:PHACADRAFT_133526"/>
<feature type="transmembrane region" description="Helical" evidence="1">
    <location>
        <begin position="76"/>
        <end position="94"/>
    </location>
</feature>
<feature type="transmembrane region" description="Helical" evidence="1">
    <location>
        <begin position="12"/>
        <end position="32"/>
    </location>
</feature>
<keyword evidence="1" id="KW-0812">Transmembrane</keyword>
<reference evidence="2 3" key="1">
    <citation type="journal article" date="2012" name="BMC Genomics">
        <title>Comparative genomics of the white-rot fungi, Phanerochaete carnosa and P. chrysosporium, to elucidate the genetic basis of the distinct wood types they colonize.</title>
        <authorList>
            <person name="Suzuki H."/>
            <person name="MacDonald J."/>
            <person name="Syed K."/>
            <person name="Salamov A."/>
            <person name="Hori C."/>
            <person name="Aerts A."/>
            <person name="Henrissat B."/>
            <person name="Wiebenga A."/>
            <person name="vanKuyk P.A."/>
            <person name="Barry K."/>
            <person name="Lindquist E."/>
            <person name="LaButti K."/>
            <person name="Lapidus A."/>
            <person name="Lucas S."/>
            <person name="Coutinho P."/>
            <person name="Gong Y."/>
            <person name="Samejima M."/>
            <person name="Mahadevan R."/>
            <person name="Abou-Zaid M."/>
            <person name="de Vries R.P."/>
            <person name="Igarashi K."/>
            <person name="Yadav J.S."/>
            <person name="Grigoriev I.V."/>
            <person name="Master E.R."/>
        </authorList>
    </citation>
    <scope>NUCLEOTIDE SEQUENCE [LARGE SCALE GENOMIC DNA]</scope>
    <source>
        <strain evidence="2 3">HHB-10118-sp</strain>
    </source>
</reference>
<dbReference type="STRING" id="650164.K5XCP3"/>
<dbReference type="GeneID" id="18908268"/>
<gene>
    <name evidence="2" type="ORF">PHACADRAFT_133526</name>
</gene>
<keyword evidence="1" id="KW-1133">Transmembrane helix</keyword>
<name>K5XCP3_PHACS</name>
<keyword evidence="1" id="KW-0472">Membrane</keyword>
<dbReference type="OrthoDB" id="2801672at2759"/>
<evidence type="ECO:0000313" key="2">
    <source>
        <dbReference type="EMBL" id="EKM60767.1"/>
    </source>
</evidence>
<organism evidence="2 3">
    <name type="scientific">Phanerochaete carnosa (strain HHB-10118-sp)</name>
    <name type="common">White-rot fungus</name>
    <name type="synonym">Peniophora carnosa</name>
    <dbReference type="NCBI Taxonomy" id="650164"/>
    <lineage>
        <taxon>Eukaryota</taxon>
        <taxon>Fungi</taxon>
        <taxon>Dikarya</taxon>
        <taxon>Basidiomycota</taxon>
        <taxon>Agaricomycotina</taxon>
        <taxon>Agaricomycetes</taxon>
        <taxon>Polyporales</taxon>
        <taxon>Phanerochaetaceae</taxon>
        <taxon>Phanerochaete</taxon>
    </lineage>
</organism>
<feature type="transmembrane region" description="Helical" evidence="1">
    <location>
        <begin position="166"/>
        <end position="185"/>
    </location>
</feature>
<evidence type="ECO:0000313" key="3">
    <source>
        <dbReference type="Proteomes" id="UP000008370"/>
    </source>
</evidence>
<protein>
    <submittedName>
        <fullName evidence="2">Uncharacterized protein</fullName>
    </submittedName>
</protein>
<dbReference type="EMBL" id="JH930468">
    <property type="protein sequence ID" value="EKM60767.1"/>
    <property type="molecule type" value="Genomic_DNA"/>
</dbReference>
<sequence>MQPPPQFSGRSLYVPVCAAGFSLLVFATQLVIHRARKKSSHVPDGRAHDAERSVSSSLKNYVAGTGGPTAAVLNGLRVLSCLVLLCLSVYSATLSESPSWVALGFCTTYTYATILSLTSLAVPSWNAAASGHVTFVLLVTWIVYVYRDVWPLATYYLAPANDQDALFWATFAVLSVAAVIVPLTVPRKYVPYDPQDPTPNPNPEQTCSILSMMLFSFLDPVIWDGYRSSHLAVEQLPPLCDFERMKYMSKRSFPYLDPLDPQSSRHVFWGIMRLYS</sequence>
<keyword evidence="3" id="KW-1185">Reference proteome</keyword>
<accession>K5XCP3</accession>
<dbReference type="AlphaFoldDB" id="K5XCP3"/>
<feature type="transmembrane region" description="Helical" evidence="1">
    <location>
        <begin position="129"/>
        <end position="146"/>
    </location>
</feature>
<dbReference type="RefSeq" id="XP_007390213.1">
    <property type="nucleotide sequence ID" value="XM_007390151.1"/>
</dbReference>